<name>A0A2H3JFR5_WOLCO</name>
<protein>
    <submittedName>
        <fullName evidence="1">Uncharacterized protein</fullName>
    </submittedName>
</protein>
<dbReference type="EMBL" id="KB467942">
    <property type="protein sequence ID" value="PCH38673.1"/>
    <property type="molecule type" value="Genomic_DNA"/>
</dbReference>
<dbReference type="STRING" id="742152.A0A2H3JFR5"/>
<keyword evidence="2" id="KW-1185">Reference proteome</keyword>
<evidence type="ECO:0000313" key="2">
    <source>
        <dbReference type="Proteomes" id="UP000218811"/>
    </source>
</evidence>
<accession>A0A2H3JFR5</accession>
<dbReference type="AlphaFoldDB" id="A0A2H3JFR5"/>
<evidence type="ECO:0000313" key="1">
    <source>
        <dbReference type="EMBL" id="PCH38673.1"/>
    </source>
</evidence>
<sequence>MSDYIDYPSFCSIIDSGFYLIPGSISDYSELAHALVPKSSFHRTYTVLGTYQRRYLRTITRNGKASFWFADALSDNFEVLDNAEDPCFTSFNESQKPSIRIECGGHQFPGCPPYTKQIPIRDFRNQSRPLSLSKQIKAIAKAINDIIEVDLPRLLLVNFLEQLIDQSYNNAPCQADRRWSLGSNGINIRHLVLVGLFQVSGKGSQPTLFVVSRIWLLASDNSMLCPFVI</sequence>
<reference evidence="1 2" key="1">
    <citation type="journal article" date="2012" name="Science">
        <title>The Paleozoic origin of enzymatic lignin decomposition reconstructed from 31 fungal genomes.</title>
        <authorList>
            <person name="Floudas D."/>
            <person name="Binder M."/>
            <person name="Riley R."/>
            <person name="Barry K."/>
            <person name="Blanchette R.A."/>
            <person name="Henrissat B."/>
            <person name="Martinez A.T."/>
            <person name="Otillar R."/>
            <person name="Spatafora J.W."/>
            <person name="Yadav J.S."/>
            <person name="Aerts A."/>
            <person name="Benoit I."/>
            <person name="Boyd A."/>
            <person name="Carlson A."/>
            <person name="Copeland A."/>
            <person name="Coutinho P.M."/>
            <person name="de Vries R.P."/>
            <person name="Ferreira P."/>
            <person name="Findley K."/>
            <person name="Foster B."/>
            <person name="Gaskell J."/>
            <person name="Glotzer D."/>
            <person name="Gorecki P."/>
            <person name="Heitman J."/>
            <person name="Hesse C."/>
            <person name="Hori C."/>
            <person name="Igarashi K."/>
            <person name="Jurgens J.A."/>
            <person name="Kallen N."/>
            <person name="Kersten P."/>
            <person name="Kohler A."/>
            <person name="Kuees U."/>
            <person name="Kumar T.K.A."/>
            <person name="Kuo A."/>
            <person name="LaButti K."/>
            <person name="Larrondo L.F."/>
            <person name="Lindquist E."/>
            <person name="Ling A."/>
            <person name="Lombard V."/>
            <person name="Lucas S."/>
            <person name="Lundell T."/>
            <person name="Martin R."/>
            <person name="McLaughlin D.J."/>
            <person name="Morgenstern I."/>
            <person name="Morin E."/>
            <person name="Murat C."/>
            <person name="Nagy L.G."/>
            <person name="Nolan M."/>
            <person name="Ohm R.A."/>
            <person name="Patyshakuliyeva A."/>
            <person name="Rokas A."/>
            <person name="Ruiz-Duenas F.J."/>
            <person name="Sabat G."/>
            <person name="Salamov A."/>
            <person name="Samejima M."/>
            <person name="Schmutz J."/>
            <person name="Slot J.C."/>
            <person name="St John F."/>
            <person name="Stenlid J."/>
            <person name="Sun H."/>
            <person name="Sun S."/>
            <person name="Syed K."/>
            <person name="Tsang A."/>
            <person name="Wiebenga A."/>
            <person name="Young D."/>
            <person name="Pisabarro A."/>
            <person name="Eastwood D.C."/>
            <person name="Martin F."/>
            <person name="Cullen D."/>
            <person name="Grigoriev I.V."/>
            <person name="Hibbett D.S."/>
        </authorList>
    </citation>
    <scope>NUCLEOTIDE SEQUENCE [LARGE SCALE GENOMIC DNA]</scope>
    <source>
        <strain evidence="1 2">MD-104</strain>
    </source>
</reference>
<proteinExistence type="predicted"/>
<dbReference type="Proteomes" id="UP000218811">
    <property type="component" value="Unassembled WGS sequence"/>
</dbReference>
<organism evidence="1 2">
    <name type="scientific">Wolfiporia cocos (strain MD-104)</name>
    <name type="common">Brown rot fungus</name>
    <dbReference type="NCBI Taxonomy" id="742152"/>
    <lineage>
        <taxon>Eukaryota</taxon>
        <taxon>Fungi</taxon>
        <taxon>Dikarya</taxon>
        <taxon>Basidiomycota</taxon>
        <taxon>Agaricomycotina</taxon>
        <taxon>Agaricomycetes</taxon>
        <taxon>Polyporales</taxon>
        <taxon>Phaeolaceae</taxon>
        <taxon>Wolfiporia</taxon>
    </lineage>
</organism>
<gene>
    <name evidence="1" type="ORF">WOLCODRAFT_16001</name>
</gene>